<sequence>MSLFPAYDGDKSKKNSNSNAKNLETSAHANVDWQRNQSFEVPAQRCVNAPFYIRPLGSDSGSGSGSGSGSRLSSGASARSVAVPEAGSGANLESSLDSDTDQSDSSSGSGSSSKPKEDQSDSSTDSDCSLPKKKAQRRSLEFDGDVKYYVDKLAANYHLLWKTLPAFTRPKYLVNMRRLIDPMQLRHRDNQKRKRSRLSKSTSHKEPKLSSKEIAKKTQRIQELQSLLANEPQQLDSWLELHQLLASTVTKSNRLAIAEQQMHKLETALTHHEGNEMLLKLYVETAIATYSDSQVASKLEEMLKRTPYEFILWKALIMTTQGSMARCTVPDVLLTYELCMERMQRKHLDKRPLSPRQSDELMMKLFHNCVLFMRQSGHFDQMFALLKLVLNLNLKNDNLKCLSACEENEAPLIEYEELVLRSGMPMHEIWTRVERLRQSYNFLPYSEMVANPRDWQRCIEPMQVSPFLFPMKCVESGMQLLLLVMQMMKLPFVRTDCLAERLCSRIDQIGDSEAIETLLVEMGDRFTYSLPRHSSGLDYSTAVIQMAKQLATSPTFMSHAIGHELYVDCIAQTLLACSDGLQDSSQRLVFLLLYIRFERLRLTMLKIGGQLKAEQCVQARQRLRDLLMRPANKEITCLYTEMAITEYETAPNNENVERSSKILNIILGTSPDYQDTQMVQALVVRVELLLAQEKRTEALHLLKCLALGKSPSSRPDEIIATPDELVQCSTRLLDAALAAMREQAGGAVDPMPLCDYFAPNRVVLLLRTHCLMLCLLNEVDKAFELLDRLLAEPHFALEPKELERTRCRFLREQVRELQLLLVFHIPSRHNTLGRRLRTVLEPALVEFPRNMAFLHRWSELWTLPWYKLRSRLIQCKVGILSVLHLIIAAHMRFSQYFSRRGDVEEDVQSAQQNQRLLQYNRSLNIFETFLPTNPHRSAEEADQYWILRRNSLYWRLYLRCLSTEQTSFERSKRCLLMALDECPWDKSLYMEGITSVPQETSNMQDIMIEKEVRIFALPDELSVLRDANQKNISKY</sequence>
<dbReference type="STRING" id="7232.A0A484AZ80"/>
<dbReference type="OMA" id="RRNSLYW"/>
<dbReference type="OrthoDB" id="297219at2759"/>
<feature type="region of interest" description="Disordered" evidence="4">
    <location>
        <begin position="1"/>
        <end position="31"/>
    </location>
</feature>
<dbReference type="Proteomes" id="UP000295192">
    <property type="component" value="Unassembled WGS sequence"/>
</dbReference>
<reference evidence="5 6" key="1">
    <citation type="journal article" date="2019" name="J. Hered.">
        <title>An Improved Genome Assembly for Drosophila navojoa, the Basal Species in the mojavensis Cluster.</title>
        <authorList>
            <person name="Vanderlinde T."/>
            <person name="Dupim E.G."/>
            <person name="Nazario-Yepiz N.O."/>
            <person name="Carvalho A.B."/>
        </authorList>
    </citation>
    <scope>NUCLEOTIDE SEQUENCE [LARGE SCALE GENOMIC DNA]</scope>
    <source>
        <strain evidence="5">Navoj_Jal97</strain>
        <tissue evidence="5">Whole organism</tissue>
    </source>
</reference>
<feature type="region of interest" description="Disordered" evidence="4">
    <location>
        <begin position="52"/>
        <end position="136"/>
    </location>
</feature>
<comment type="similarity">
    <text evidence="2">Belongs to the NRDE2 family.</text>
</comment>
<comment type="subcellular location">
    <subcellularLocation>
        <location evidence="1">Nucleus</location>
    </subcellularLocation>
</comment>
<evidence type="ECO:0000256" key="2">
    <source>
        <dbReference type="ARBA" id="ARBA00009265"/>
    </source>
</evidence>
<organism evidence="5 6">
    <name type="scientific">Drosophila navojoa</name>
    <name type="common">Fruit fly</name>
    <dbReference type="NCBI Taxonomy" id="7232"/>
    <lineage>
        <taxon>Eukaryota</taxon>
        <taxon>Metazoa</taxon>
        <taxon>Ecdysozoa</taxon>
        <taxon>Arthropoda</taxon>
        <taxon>Hexapoda</taxon>
        <taxon>Insecta</taxon>
        <taxon>Pterygota</taxon>
        <taxon>Neoptera</taxon>
        <taxon>Endopterygota</taxon>
        <taxon>Diptera</taxon>
        <taxon>Brachycera</taxon>
        <taxon>Muscomorpha</taxon>
        <taxon>Ephydroidea</taxon>
        <taxon>Drosophilidae</taxon>
        <taxon>Drosophila</taxon>
    </lineage>
</organism>
<dbReference type="AlphaFoldDB" id="A0A484AZ80"/>
<keyword evidence="3" id="KW-0539">Nucleus</keyword>
<feature type="compositionally biased region" description="Low complexity" evidence="4">
    <location>
        <begin position="69"/>
        <end position="80"/>
    </location>
</feature>
<accession>A0A484AZ80</accession>
<dbReference type="GO" id="GO:0071013">
    <property type="term" value="C:catalytic step 2 spliceosome"/>
    <property type="evidence" value="ECO:0007669"/>
    <property type="project" value="TreeGrafter"/>
</dbReference>
<feature type="region of interest" description="Disordered" evidence="4">
    <location>
        <begin position="184"/>
        <end position="214"/>
    </location>
</feature>
<protein>
    <recommendedName>
        <fullName evidence="7">Protein NRDE2 homolog</fullName>
    </recommendedName>
</protein>
<keyword evidence="6" id="KW-1185">Reference proteome</keyword>
<proteinExistence type="inferred from homology"/>
<evidence type="ECO:0000256" key="3">
    <source>
        <dbReference type="ARBA" id="ARBA00023242"/>
    </source>
</evidence>
<evidence type="ECO:0000313" key="6">
    <source>
        <dbReference type="Proteomes" id="UP000295192"/>
    </source>
</evidence>
<feature type="compositionally biased region" description="Basic residues" evidence="4">
    <location>
        <begin position="189"/>
        <end position="198"/>
    </location>
</feature>
<comment type="caution">
    <text evidence="5">The sequence shown here is derived from an EMBL/GenBank/DDBJ whole genome shotgun (WGS) entry which is preliminary data.</text>
</comment>
<dbReference type="GO" id="GO:1902369">
    <property type="term" value="P:negative regulation of RNA catabolic process"/>
    <property type="evidence" value="ECO:0007669"/>
    <property type="project" value="TreeGrafter"/>
</dbReference>
<evidence type="ECO:0008006" key="7">
    <source>
        <dbReference type="Google" id="ProtNLM"/>
    </source>
</evidence>
<evidence type="ECO:0000256" key="4">
    <source>
        <dbReference type="SAM" id="MobiDB-lite"/>
    </source>
</evidence>
<gene>
    <name evidence="5" type="ORF">AWZ03_011664</name>
</gene>
<dbReference type="GO" id="GO:0031048">
    <property type="term" value="P:regulatory ncRNA-mediated heterochromatin formation"/>
    <property type="evidence" value="ECO:0007669"/>
    <property type="project" value="TreeGrafter"/>
</dbReference>
<dbReference type="InterPro" id="IPR013633">
    <property type="entry name" value="NRDE-2"/>
</dbReference>
<name>A0A484AZ80_DRONA</name>
<dbReference type="Pfam" id="PF08424">
    <property type="entry name" value="NRDE-2"/>
    <property type="match status" value="1"/>
</dbReference>
<feature type="compositionally biased region" description="Low complexity" evidence="4">
    <location>
        <begin position="103"/>
        <end position="113"/>
    </location>
</feature>
<dbReference type="EMBL" id="LSRL02000290">
    <property type="protein sequence ID" value="TDG41909.1"/>
    <property type="molecule type" value="Genomic_DNA"/>
</dbReference>
<dbReference type="PANTHER" id="PTHR13471">
    <property type="entry name" value="TETRATRICOPEPTIDE-LIKE HELICAL"/>
    <property type="match status" value="1"/>
</dbReference>
<evidence type="ECO:0000313" key="5">
    <source>
        <dbReference type="EMBL" id="TDG41909.1"/>
    </source>
</evidence>
<evidence type="ECO:0000256" key="1">
    <source>
        <dbReference type="ARBA" id="ARBA00004123"/>
    </source>
</evidence>
<feature type="compositionally biased region" description="Basic and acidic residues" evidence="4">
    <location>
        <begin position="203"/>
        <end position="214"/>
    </location>
</feature>
<dbReference type="PANTHER" id="PTHR13471:SF0">
    <property type="entry name" value="NUCLEAR EXOSOME REGULATOR NRDE2"/>
    <property type="match status" value="1"/>
</dbReference>